<feature type="transmembrane region" description="Helical" evidence="1">
    <location>
        <begin position="29"/>
        <end position="52"/>
    </location>
</feature>
<dbReference type="GO" id="GO:0016020">
    <property type="term" value="C:membrane"/>
    <property type="evidence" value="ECO:0007669"/>
    <property type="project" value="InterPro"/>
</dbReference>
<dbReference type="Pfam" id="PF00892">
    <property type="entry name" value="EamA"/>
    <property type="match status" value="2"/>
</dbReference>
<feature type="domain" description="EamA" evidence="2">
    <location>
        <begin position="148"/>
        <end position="277"/>
    </location>
</feature>
<evidence type="ECO:0000313" key="3">
    <source>
        <dbReference type="EMBL" id="CAB5042461.1"/>
    </source>
</evidence>
<keyword evidence="1" id="KW-1133">Transmembrane helix</keyword>
<sequence length="282" mass="29004">MAALFALIASVMWGTSDFLGGTLARKRKVIAVVAGSQALSLGVGILVVVISGEWQKDFWGWHGYGIYAILAGYSGYIGLLAFYAGLSQGRMGVVSPIAALGVVIPVAAGLLRGDNPKSLQLLGIFVAFAGAVMASGPELRGKAGAKPVMYAGIAGLCFGTAQVFMALGSRESAVMTMVGMRVATFAVMGTIAFAKRTVGGLTRVDIPLLFVIGALDFGANVLLGMATHMGLWSIVMVLGSLYPIMTVILAAGIHHERLMKIQYYGIACAIAGVAIISAGGGA</sequence>
<evidence type="ECO:0000256" key="1">
    <source>
        <dbReference type="SAM" id="Phobius"/>
    </source>
</evidence>
<dbReference type="SUPFAM" id="SSF103481">
    <property type="entry name" value="Multidrug resistance efflux transporter EmrE"/>
    <property type="match status" value="2"/>
</dbReference>
<feature type="transmembrane region" description="Helical" evidence="1">
    <location>
        <begin position="93"/>
        <end position="112"/>
    </location>
</feature>
<name>A0A6J7SN30_9ZZZZ</name>
<feature type="transmembrane region" description="Helical" evidence="1">
    <location>
        <begin position="231"/>
        <end position="251"/>
    </location>
</feature>
<reference evidence="3" key="1">
    <citation type="submission" date="2020-05" db="EMBL/GenBank/DDBJ databases">
        <authorList>
            <person name="Chiriac C."/>
            <person name="Salcher M."/>
            <person name="Ghai R."/>
            <person name="Kavagutti S V."/>
        </authorList>
    </citation>
    <scope>NUCLEOTIDE SEQUENCE</scope>
</reference>
<feature type="transmembrane region" description="Helical" evidence="1">
    <location>
        <begin position="173"/>
        <end position="194"/>
    </location>
</feature>
<feature type="transmembrane region" description="Helical" evidence="1">
    <location>
        <begin position="64"/>
        <end position="86"/>
    </location>
</feature>
<feature type="transmembrane region" description="Helical" evidence="1">
    <location>
        <begin position="263"/>
        <end position="281"/>
    </location>
</feature>
<feature type="transmembrane region" description="Helical" evidence="1">
    <location>
        <begin position="206"/>
        <end position="225"/>
    </location>
</feature>
<keyword evidence="1" id="KW-0472">Membrane</keyword>
<organism evidence="3">
    <name type="scientific">freshwater metagenome</name>
    <dbReference type="NCBI Taxonomy" id="449393"/>
    <lineage>
        <taxon>unclassified sequences</taxon>
        <taxon>metagenomes</taxon>
        <taxon>ecological metagenomes</taxon>
    </lineage>
</organism>
<evidence type="ECO:0000259" key="2">
    <source>
        <dbReference type="Pfam" id="PF00892"/>
    </source>
</evidence>
<dbReference type="InterPro" id="IPR000620">
    <property type="entry name" value="EamA_dom"/>
</dbReference>
<feature type="transmembrane region" description="Helical" evidence="1">
    <location>
        <begin position="148"/>
        <end position="167"/>
    </location>
</feature>
<feature type="transmembrane region" description="Helical" evidence="1">
    <location>
        <begin position="118"/>
        <end position="136"/>
    </location>
</feature>
<protein>
    <submittedName>
        <fullName evidence="3">Unannotated protein</fullName>
    </submittedName>
</protein>
<gene>
    <name evidence="3" type="ORF">UFOPK4234_01502</name>
</gene>
<keyword evidence="1" id="KW-0812">Transmembrane</keyword>
<dbReference type="InterPro" id="IPR037185">
    <property type="entry name" value="EmrE-like"/>
</dbReference>
<proteinExistence type="predicted"/>
<accession>A0A6J7SN30</accession>
<dbReference type="EMBL" id="CAFBQA010000122">
    <property type="protein sequence ID" value="CAB5042461.1"/>
    <property type="molecule type" value="Genomic_DNA"/>
</dbReference>
<feature type="domain" description="EamA" evidence="2">
    <location>
        <begin position="2"/>
        <end position="135"/>
    </location>
</feature>
<dbReference type="AlphaFoldDB" id="A0A6J7SN30"/>